<dbReference type="EMBL" id="FLQY01000356">
    <property type="protein sequence ID" value="SBT10549.1"/>
    <property type="molecule type" value="Genomic_DNA"/>
</dbReference>
<evidence type="ECO:0000313" key="2">
    <source>
        <dbReference type="Proteomes" id="UP000199600"/>
    </source>
</evidence>
<sequence length="223" mass="25364">MSTLFKLIVLYGTSLDIDVALFQQALPKDMHVATQEDGTYITVASVNEEDGTAQYRVDRELDRLYFLTNCRIRAEMCRRTVTASFTARYSICYALPKTIEPLAWSYELALQLRLWAIAVPRDDPFVKILLLFQIIELSYPSKNDYPLYVDHTTPPHPRTECKLLRHLVAHSGDVGSTDLKNYCSYLALPALMLDRTDPHYVAVLTNKASFVELEARKVLASAL</sequence>
<name>A0A1A8Y039_9RHOO</name>
<proteinExistence type="predicted"/>
<organism evidence="1 2">
    <name type="scientific">Candidatus Propionivibrio aalborgensis</name>
    <dbReference type="NCBI Taxonomy" id="1860101"/>
    <lineage>
        <taxon>Bacteria</taxon>
        <taxon>Pseudomonadati</taxon>
        <taxon>Pseudomonadota</taxon>
        <taxon>Betaproteobacteria</taxon>
        <taxon>Rhodocyclales</taxon>
        <taxon>Rhodocyclaceae</taxon>
        <taxon>Propionivibrio</taxon>
    </lineage>
</organism>
<dbReference type="AlphaFoldDB" id="A0A1A8Y039"/>
<gene>
    <name evidence="1" type="ORF">PROAA_540011</name>
</gene>
<dbReference type="RefSeq" id="WP_186412129.1">
    <property type="nucleotide sequence ID" value="NZ_FLQY01000356.1"/>
</dbReference>
<reference evidence="1 2" key="1">
    <citation type="submission" date="2016-06" db="EMBL/GenBank/DDBJ databases">
        <authorList>
            <person name="Kjaerup R.B."/>
            <person name="Dalgaard T.S."/>
            <person name="Juul-Madsen H.R."/>
        </authorList>
    </citation>
    <scope>NUCLEOTIDE SEQUENCE [LARGE SCALE GENOMIC DNA]</scope>
    <source>
        <strain evidence="1">2</strain>
    </source>
</reference>
<protein>
    <submittedName>
        <fullName evidence="1">Uncharacterized protein</fullName>
    </submittedName>
</protein>
<accession>A0A1A8Y039</accession>
<keyword evidence="2" id="KW-1185">Reference proteome</keyword>
<evidence type="ECO:0000313" key="1">
    <source>
        <dbReference type="EMBL" id="SBT10549.1"/>
    </source>
</evidence>
<dbReference type="Proteomes" id="UP000199600">
    <property type="component" value="Unassembled WGS sequence"/>
</dbReference>